<name>I5AWL0_EUBC6</name>
<reference evidence="1 2" key="2">
    <citation type="submission" date="2012-02" db="EMBL/GenBank/DDBJ databases">
        <title>Improved High-Quality Draft sequence of Eubacterium cellulosolvens 6.</title>
        <authorList>
            <consortium name="US DOE Joint Genome Institute"/>
            <person name="Lucas S."/>
            <person name="Han J."/>
            <person name="Lapidus A."/>
            <person name="Cheng J.-F."/>
            <person name="Goodwin L."/>
            <person name="Pitluck S."/>
            <person name="Peters L."/>
            <person name="Mikhailova N."/>
            <person name="Gu W."/>
            <person name="Detter J.C."/>
            <person name="Han C."/>
            <person name="Tapia R."/>
            <person name="Land M."/>
            <person name="Hauser L."/>
            <person name="Kyrpides N."/>
            <person name="Ivanova N."/>
            <person name="Pagani I."/>
            <person name="Johnson E."/>
            <person name="Mukhopadhyay B."/>
            <person name="Anderson I."/>
            <person name="Woyke T."/>
        </authorList>
    </citation>
    <scope>NUCLEOTIDE SEQUENCE [LARGE SCALE GENOMIC DNA]</scope>
    <source>
        <strain evidence="1 2">6</strain>
    </source>
</reference>
<sequence length="154" mass="18224">MGNQTETFKEILERDGTLVYKTKGISMLPMLRTNKDVIIIRAKKPGEIFKKYDVALFLRDNGQYVLHRITKVGKDHYMIRGDNCRYTEYVREDQVLGILDIFIRDGKDKIESTDFKYRVYYHLRVWDYPIRRAKCEILIAIKKMLGMDIGPIPE</sequence>
<protein>
    <recommendedName>
        <fullName evidence="3">Peptidase S24/S26A/S26B/S26C domain-containing protein</fullName>
    </recommendedName>
</protein>
<evidence type="ECO:0000313" key="2">
    <source>
        <dbReference type="Proteomes" id="UP000005753"/>
    </source>
</evidence>
<dbReference type="HOGENOM" id="CLU_126496_0_0_9"/>
<dbReference type="AlphaFoldDB" id="I5AWL0"/>
<dbReference type="eggNOG" id="COG0681">
    <property type="taxonomic scope" value="Bacteria"/>
</dbReference>
<evidence type="ECO:0000313" key="1">
    <source>
        <dbReference type="EMBL" id="EIM58183.1"/>
    </source>
</evidence>
<dbReference type="STRING" id="633697.EubceDRAFT1_2457"/>
<evidence type="ECO:0008006" key="3">
    <source>
        <dbReference type="Google" id="ProtNLM"/>
    </source>
</evidence>
<proteinExistence type="predicted"/>
<dbReference type="InterPro" id="IPR036286">
    <property type="entry name" value="LexA/Signal_pep-like_sf"/>
</dbReference>
<accession>I5AWL0</accession>
<dbReference type="OrthoDB" id="3191897at2"/>
<dbReference type="SUPFAM" id="SSF51306">
    <property type="entry name" value="LexA/Signal peptidase"/>
    <property type="match status" value="1"/>
</dbReference>
<dbReference type="CDD" id="cd06462">
    <property type="entry name" value="Peptidase_S24_S26"/>
    <property type="match status" value="1"/>
</dbReference>
<gene>
    <name evidence="1" type="ORF">EubceDRAFT1_2457</name>
</gene>
<reference evidence="1 2" key="1">
    <citation type="submission" date="2010-08" db="EMBL/GenBank/DDBJ databases">
        <authorList>
            <consortium name="US DOE Joint Genome Institute (JGI-PGF)"/>
            <person name="Lucas S."/>
            <person name="Copeland A."/>
            <person name="Lapidus A."/>
            <person name="Cheng J.-F."/>
            <person name="Bruce D."/>
            <person name="Goodwin L."/>
            <person name="Pitluck S."/>
            <person name="Land M.L."/>
            <person name="Hauser L."/>
            <person name="Chang Y.-J."/>
            <person name="Anderson I.J."/>
            <person name="Johnson E."/>
            <person name="Mulhopadhyay B."/>
            <person name="Kyrpides N."/>
            <person name="Woyke T.J."/>
        </authorList>
    </citation>
    <scope>NUCLEOTIDE SEQUENCE [LARGE SCALE GENOMIC DNA]</scope>
    <source>
        <strain evidence="1 2">6</strain>
    </source>
</reference>
<dbReference type="Proteomes" id="UP000005753">
    <property type="component" value="Chromosome"/>
</dbReference>
<organism evidence="1 2">
    <name type="scientific">Eubacterium cellulosolvens (strain ATCC 43171 / JCM 9499 / 6)</name>
    <name type="common">Cillobacterium cellulosolvens</name>
    <dbReference type="NCBI Taxonomy" id="633697"/>
    <lineage>
        <taxon>Bacteria</taxon>
        <taxon>Bacillati</taxon>
        <taxon>Bacillota</taxon>
        <taxon>Clostridia</taxon>
        <taxon>Eubacteriales</taxon>
        <taxon>Eubacteriaceae</taxon>
        <taxon>Eubacterium</taxon>
    </lineage>
</organism>
<dbReference type="EMBL" id="CM001487">
    <property type="protein sequence ID" value="EIM58183.1"/>
    <property type="molecule type" value="Genomic_DNA"/>
</dbReference>
<keyword evidence="2" id="KW-1185">Reference proteome</keyword>